<dbReference type="Proteomes" id="UP001244787">
    <property type="component" value="Unassembled WGS sequence"/>
</dbReference>
<comment type="caution">
    <text evidence="1">The sequence shown here is derived from an EMBL/GenBank/DDBJ whole genome shotgun (WGS) entry which is preliminary data.</text>
</comment>
<sequence length="168" mass="19911">MFLSKIFRERERERDLKSFQYFPVDKFEPGYDYFSLTKNFDLLNKVEPTEQFSFIICNHVLEHIIDDITAITNLFKILKKGGTAIVSVPILEQNAPTYEDYSITSPNDRKLHFGQWDHVRYYGTDIENRFVNVGFKVKTISSLNYFTEIERKTFGVSKNQYVFHLIKI</sequence>
<dbReference type="GO" id="GO:0008168">
    <property type="term" value="F:methyltransferase activity"/>
    <property type="evidence" value="ECO:0007669"/>
    <property type="project" value="UniProtKB-KW"/>
</dbReference>
<name>A0ABT8DIP1_9FLAO</name>
<dbReference type="GO" id="GO:0032259">
    <property type="term" value="P:methylation"/>
    <property type="evidence" value="ECO:0007669"/>
    <property type="project" value="UniProtKB-KW"/>
</dbReference>
<accession>A0ABT8DIP1</accession>
<evidence type="ECO:0000313" key="1">
    <source>
        <dbReference type="EMBL" id="MDN3724782.1"/>
    </source>
</evidence>
<dbReference type="SUPFAM" id="SSF53335">
    <property type="entry name" value="S-adenosyl-L-methionine-dependent methyltransferases"/>
    <property type="match status" value="1"/>
</dbReference>
<gene>
    <name evidence="1" type="ORF">QRD02_10340</name>
</gene>
<dbReference type="RefSeq" id="WP_290254869.1">
    <property type="nucleotide sequence ID" value="NZ_JAUGQQ010000006.1"/>
</dbReference>
<evidence type="ECO:0000313" key="2">
    <source>
        <dbReference type="Proteomes" id="UP001244787"/>
    </source>
</evidence>
<keyword evidence="2" id="KW-1185">Reference proteome</keyword>
<dbReference type="Gene3D" id="3.40.50.150">
    <property type="entry name" value="Vaccinia Virus protein VP39"/>
    <property type="match status" value="1"/>
</dbReference>
<dbReference type="Pfam" id="PF13489">
    <property type="entry name" value="Methyltransf_23"/>
    <property type="match status" value="1"/>
</dbReference>
<keyword evidence="1" id="KW-0808">Transferase</keyword>
<reference evidence="1 2" key="1">
    <citation type="submission" date="2023-06" db="EMBL/GenBank/DDBJ databases">
        <authorList>
            <person name="Ye Y.-Q."/>
            <person name="Du Z.-J."/>
        </authorList>
    </citation>
    <scope>NUCLEOTIDE SEQUENCE [LARGE SCALE GENOMIC DNA]</scope>
    <source>
        <strain evidence="1 2">SDUM287046</strain>
    </source>
</reference>
<protein>
    <submittedName>
        <fullName evidence="1">Methyltransferase domain-containing protein</fullName>
    </submittedName>
</protein>
<proteinExistence type="predicted"/>
<keyword evidence="1" id="KW-0489">Methyltransferase</keyword>
<dbReference type="InterPro" id="IPR029063">
    <property type="entry name" value="SAM-dependent_MTases_sf"/>
</dbReference>
<organism evidence="1 2">
    <name type="scientific">Aequorivita aurantiaca</name>
    <dbReference type="NCBI Taxonomy" id="3053356"/>
    <lineage>
        <taxon>Bacteria</taxon>
        <taxon>Pseudomonadati</taxon>
        <taxon>Bacteroidota</taxon>
        <taxon>Flavobacteriia</taxon>
        <taxon>Flavobacteriales</taxon>
        <taxon>Flavobacteriaceae</taxon>
        <taxon>Aequorivita</taxon>
    </lineage>
</organism>
<dbReference type="EMBL" id="JAUGQQ010000006">
    <property type="protein sequence ID" value="MDN3724782.1"/>
    <property type="molecule type" value="Genomic_DNA"/>
</dbReference>